<sequence>MEVHAADQYLVAPGEVGLLEVYEALEGTGLFPPFPPVELPGGVGGLVARGGFAQTFFFPAEVLGLTFRTPKGEVVRAGGLVVKNVQGYDLVRPFVGSFGLLGEALEVVFRLRPGRAFAFLKRPWEGAFPELSPRPRFLFALEDALYAFHFGHEKEVARFQEAFLGEEVGPLDLRPLFPRGMGVGEGPLRDLRFAWKDGGEAPRPPEAFLRWVRGMGYPL</sequence>
<dbReference type="InterPro" id="IPR036318">
    <property type="entry name" value="FAD-bd_PCMH-like_sf"/>
</dbReference>
<evidence type="ECO:0000313" key="3">
    <source>
        <dbReference type="Proteomes" id="UP000037685"/>
    </source>
</evidence>
<dbReference type="Gene3D" id="3.30.465.10">
    <property type="match status" value="1"/>
</dbReference>
<dbReference type="InterPro" id="IPR016169">
    <property type="entry name" value="FAD-bd_PCMH_sub2"/>
</dbReference>
<dbReference type="InterPro" id="IPR016166">
    <property type="entry name" value="FAD-bd_PCMH"/>
</dbReference>
<dbReference type="Pfam" id="PF18690">
    <property type="entry name" value="DUF5639"/>
    <property type="match status" value="1"/>
</dbReference>
<gene>
    <name evidence="2" type="ORF">BVI061214_00687</name>
</gene>
<name>A0A0M9ACY0_THEAQ</name>
<dbReference type="RefSeq" id="WP_053767341.1">
    <property type="nucleotide sequence ID" value="NZ_LHCI01000106.1"/>
</dbReference>
<dbReference type="GO" id="GO:0071949">
    <property type="term" value="F:FAD binding"/>
    <property type="evidence" value="ECO:0007669"/>
    <property type="project" value="InterPro"/>
</dbReference>
<protein>
    <submittedName>
        <fullName evidence="2">Putative FAD-linked oxidoreductase</fullName>
        <ecNumber evidence="2">1.-.-.-</ecNumber>
    </submittedName>
</protein>
<organism evidence="2 3">
    <name type="scientific">Thermus aquaticus</name>
    <dbReference type="NCBI Taxonomy" id="271"/>
    <lineage>
        <taxon>Bacteria</taxon>
        <taxon>Thermotogati</taxon>
        <taxon>Deinococcota</taxon>
        <taxon>Deinococci</taxon>
        <taxon>Thermales</taxon>
        <taxon>Thermaceae</taxon>
        <taxon>Thermus</taxon>
    </lineage>
</organism>
<keyword evidence="2" id="KW-0560">Oxidoreductase</keyword>
<reference evidence="3" key="1">
    <citation type="submission" date="2015-07" db="EMBL/GenBank/DDBJ databases">
        <authorList>
            <person name="Zylicz-Stachula A."/>
            <person name="Jezewska-Frackowiak J."/>
            <person name="Czajkowska E."/>
            <person name="Skowron P.M."/>
        </authorList>
    </citation>
    <scope>NUCLEOTIDE SEQUENCE [LARGE SCALE GENOMIC DNA]</scope>
    <source>
        <strain evidence="3">ATCC 25104 / DSM 625 / JCM 10724 / NBRC 103206 / NCIMB 11243 / YT-1</strain>
    </source>
</reference>
<dbReference type="EMBL" id="LHCI01000106">
    <property type="protein sequence ID" value="KOX89519.1"/>
    <property type="molecule type" value="Genomic_DNA"/>
</dbReference>
<evidence type="ECO:0000259" key="1">
    <source>
        <dbReference type="PROSITE" id="PS51387"/>
    </source>
</evidence>
<dbReference type="InterPro" id="IPR040948">
    <property type="entry name" value="DUF5639"/>
</dbReference>
<dbReference type="AlphaFoldDB" id="A0A0M9ACY0"/>
<accession>A0A0M9ACY0</accession>
<feature type="domain" description="FAD-binding PCMH-type" evidence="1">
    <location>
        <begin position="1"/>
        <end position="114"/>
    </location>
</feature>
<comment type="caution">
    <text evidence="2">The sequence shown here is derived from an EMBL/GenBank/DDBJ whole genome shotgun (WGS) entry which is preliminary data.</text>
</comment>
<dbReference type="PROSITE" id="PS51387">
    <property type="entry name" value="FAD_PCMH"/>
    <property type="match status" value="1"/>
</dbReference>
<evidence type="ECO:0000313" key="2">
    <source>
        <dbReference type="EMBL" id="KOX89519.1"/>
    </source>
</evidence>
<dbReference type="PATRIC" id="fig|271.14.peg.768"/>
<dbReference type="GO" id="GO:0016491">
    <property type="term" value="F:oxidoreductase activity"/>
    <property type="evidence" value="ECO:0007669"/>
    <property type="project" value="UniProtKB-KW"/>
</dbReference>
<dbReference type="SUPFAM" id="SSF56176">
    <property type="entry name" value="FAD-binding/transporter-associated domain-like"/>
    <property type="match status" value="1"/>
</dbReference>
<dbReference type="Proteomes" id="UP000037685">
    <property type="component" value="Unassembled WGS sequence"/>
</dbReference>
<dbReference type="Gene3D" id="3.30.70.2560">
    <property type="match status" value="1"/>
</dbReference>
<dbReference type="EC" id="1.-.-.-" evidence="2"/>
<proteinExistence type="predicted"/>